<evidence type="ECO:0000256" key="14">
    <source>
        <dbReference type="ARBA" id="ARBA00034099"/>
    </source>
</evidence>
<keyword evidence="12" id="KW-1071">Ligand-gated ion channel</keyword>
<dbReference type="SUPFAM" id="SSF90112">
    <property type="entry name" value="Neurotransmitter-gated ion-channel transmembrane pore"/>
    <property type="match status" value="1"/>
</dbReference>
<keyword evidence="7 15" id="KW-0406">Ion transport</keyword>
<dbReference type="GO" id="GO:0022848">
    <property type="term" value="F:acetylcholine-gated monoatomic cation-selective channel activity"/>
    <property type="evidence" value="ECO:0007669"/>
    <property type="project" value="InterPro"/>
</dbReference>
<dbReference type="InterPro" id="IPR006202">
    <property type="entry name" value="Neur_chan_lig-bd"/>
</dbReference>
<keyword evidence="9" id="KW-1015">Disulfide bond</keyword>
<evidence type="ECO:0000259" key="17">
    <source>
        <dbReference type="Pfam" id="PF02932"/>
    </source>
</evidence>
<reference evidence="18 19" key="1">
    <citation type="journal article" date="2018" name="Sci. Rep.">
        <title>Genomic signatures of local adaptation to the degree of environmental predictability in rotifers.</title>
        <authorList>
            <person name="Franch-Gras L."/>
            <person name="Hahn C."/>
            <person name="Garcia-Roger E.M."/>
            <person name="Carmona M.J."/>
            <person name="Serra M."/>
            <person name="Gomez A."/>
        </authorList>
    </citation>
    <scope>NUCLEOTIDE SEQUENCE [LARGE SCALE GENOMIC DNA]</scope>
    <source>
        <strain evidence="18">HYR1</strain>
    </source>
</reference>
<evidence type="ECO:0000256" key="4">
    <source>
        <dbReference type="ARBA" id="ARBA00022692"/>
    </source>
</evidence>
<keyword evidence="4 15" id="KW-0812">Transmembrane</keyword>
<name>A0A3M7RQZ5_BRAPC</name>
<evidence type="ECO:0000256" key="1">
    <source>
        <dbReference type="ARBA" id="ARBA00009237"/>
    </source>
</evidence>
<comment type="caution">
    <text evidence="18">The sequence shown here is derived from an EMBL/GenBank/DDBJ whole genome shotgun (WGS) entry which is preliminary data.</text>
</comment>
<evidence type="ECO:0000313" key="19">
    <source>
        <dbReference type="Proteomes" id="UP000276133"/>
    </source>
</evidence>
<keyword evidence="11" id="KW-0325">Glycoprotein</keyword>
<dbReference type="PRINTS" id="PR00252">
    <property type="entry name" value="NRIONCHANNEL"/>
</dbReference>
<sequence>MTYLNFLVIFILTIGCQAGNYQRDLLEKLFRDYDPAERPVSDENESLNVSVGLALQQIVDVDEKKQTIVFSGWLDMTWTDYNLRWNPAEFGNITKIRIQSSKIWIPDLLLYNSADDTFDVTSKVNAVLSYTGEVNYLPPGMFKSTCPIKIDDFPFDEQSCSLKFGSWTYDEATVNLKNKSDRAQLDSYIKNGEWLLEDVTSYSESLKYECCPEKFPFVMFVIYIRRRTLYFVINLIFPCLLISFMSILGFCLPPDSGEKIGLEITTLLSIMMFSQIITGIMPESSLSVPKMGLYFASVMIISALSIIANVFVLIFHHRNVKIQQPIPHLIDLVICQFLAKLLRMRRPDDEKDVKNKAYNAVSEMNDLSSKSLLANVLDINDDFGLAGAKKSMNRNSNRVNLKQQFSNSSNHYMTNNQVSLKRDNSNLSSNCADMFYDNKGDINSVRKNLNSILKEIRMITQKLKDDEEDEEKSLNWKFAAMVIDRLCLVFFSIATVFSTVVILFTSKNIFKPSDPHPIF</sequence>
<accession>A0A3M7RQZ5</accession>
<feature type="chain" id="PRO_5022272687" evidence="15">
    <location>
        <begin position="19"/>
        <end position="519"/>
    </location>
</feature>
<dbReference type="InterPro" id="IPR018000">
    <property type="entry name" value="Neurotransmitter_ion_chnl_CS"/>
</dbReference>
<dbReference type="InterPro" id="IPR036719">
    <property type="entry name" value="Neuro-gated_channel_TM_sf"/>
</dbReference>
<feature type="transmembrane region" description="Helical" evidence="15">
    <location>
        <begin position="264"/>
        <end position="281"/>
    </location>
</feature>
<dbReference type="Pfam" id="PF02932">
    <property type="entry name" value="Neur_chan_memb"/>
    <property type="match status" value="1"/>
</dbReference>
<dbReference type="AlphaFoldDB" id="A0A3M7RQZ5"/>
<feature type="signal peptide" evidence="15">
    <location>
        <begin position="1"/>
        <end position="18"/>
    </location>
</feature>
<evidence type="ECO:0000256" key="3">
    <source>
        <dbReference type="ARBA" id="ARBA00022475"/>
    </source>
</evidence>
<organism evidence="18 19">
    <name type="scientific">Brachionus plicatilis</name>
    <name type="common">Marine rotifer</name>
    <name type="synonym">Brachionus muelleri</name>
    <dbReference type="NCBI Taxonomy" id="10195"/>
    <lineage>
        <taxon>Eukaryota</taxon>
        <taxon>Metazoa</taxon>
        <taxon>Spiralia</taxon>
        <taxon>Gnathifera</taxon>
        <taxon>Rotifera</taxon>
        <taxon>Eurotatoria</taxon>
        <taxon>Monogononta</taxon>
        <taxon>Pseudotrocha</taxon>
        <taxon>Ploima</taxon>
        <taxon>Brachionidae</taxon>
        <taxon>Brachionus</taxon>
    </lineage>
</organism>
<evidence type="ECO:0000256" key="15">
    <source>
        <dbReference type="RuleBase" id="RU000687"/>
    </source>
</evidence>
<keyword evidence="5 15" id="KW-1133">Transmembrane helix</keyword>
<keyword evidence="3" id="KW-1003">Cell membrane</keyword>
<dbReference type="PANTHER" id="PTHR18945">
    <property type="entry name" value="NEUROTRANSMITTER GATED ION CHANNEL"/>
    <property type="match status" value="1"/>
</dbReference>
<dbReference type="PROSITE" id="PS00236">
    <property type="entry name" value="NEUROTR_ION_CHANNEL"/>
    <property type="match status" value="1"/>
</dbReference>
<evidence type="ECO:0000256" key="9">
    <source>
        <dbReference type="ARBA" id="ARBA00023157"/>
    </source>
</evidence>
<evidence type="ECO:0000256" key="12">
    <source>
        <dbReference type="ARBA" id="ARBA00023286"/>
    </source>
</evidence>
<proteinExistence type="inferred from homology"/>
<evidence type="ECO:0000256" key="13">
    <source>
        <dbReference type="ARBA" id="ARBA00023303"/>
    </source>
</evidence>
<dbReference type="EMBL" id="REGN01002841">
    <property type="protein sequence ID" value="RNA25889.1"/>
    <property type="molecule type" value="Genomic_DNA"/>
</dbReference>
<evidence type="ECO:0000256" key="5">
    <source>
        <dbReference type="ARBA" id="ARBA00022989"/>
    </source>
</evidence>
<dbReference type="InterPro" id="IPR006029">
    <property type="entry name" value="Neurotrans-gated_channel_TM"/>
</dbReference>
<dbReference type="CDD" id="cd19051">
    <property type="entry name" value="LGIC_TM_cation"/>
    <property type="match status" value="1"/>
</dbReference>
<dbReference type="OrthoDB" id="5975154at2759"/>
<evidence type="ECO:0000256" key="10">
    <source>
        <dbReference type="ARBA" id="ARBA00023170"/>
    </source>
</evidence>
<dbReference type="SUPFAM" id="SSF63712">
    <property type="entry name" value="Nicotinic receptor ligand binding domain-like"/>
    <property type="match status" value="1"/>
</dbReference>
<dbReference type="Pfam" id="PF02931">
    <property type="entry name" value="Neur_chan_LBD"/>
    <property type="match status" value="1"/>
</dbReference>
<protein>
    <submittedName>
        <fullName evidence="18">Neuronal acetylcholine receptor subunit alpha-7 isoform X1</fullName>
    </submittedName>
</protein>
<comment type="similarity">
    <text evidence="1">Belongs to the ligand-gated ion channel (TC 1.A.9) family. Acetylcholine receptor (TC 1.A.9.1) subfamily.</text>
</comment>
<dbReference type="NCBIfam" id="TIGR00860">
    <property type="entry name" value="LIC"/>
    <property type="match status" value="1"/>
</dbReference>
<dbReference type="FunFam" id="1.20.58.390:FF:000043">
    <property type="entry name" value="AcetylCholine Receptor"/>
    <property type="match status" value="1"/>
</dbReference>
<keyword evidence="19" id="KW-1185">Reference proteome</keyword>
<keyword evidence="13 15" id="KW-0407">Ion channel</keyword>
<evidence type="ECO:0000256" key="2">
    <source>
        <dbReference type="ARBA" id="ARBA00022448"/>
    </source>
</evidence>
<feature type="transmembrane region" description="Helical" evidence="15">
    <location>
        <begin position="486"/>
        <end position="505"/>
    </location>
</feature>
<dbReference type="InterPro" id="IPR002394">
    <property type="entry name" value="Nicotinic_acetylcholine_rcpt"/>
</dbReference>
<feature type="domain" description="Neurotransmitter-gated ion-channel transmembrane" evidence="17">
    <location>
        <begin position="235"/>
        <end position="503"/>
    </location>
</feature>
<evidence type="ECO:0000259" key="16">
    <source>
        <dbReference type="Pfam" id="PF02931"/>
    </source>
</evidence>
<dbReference type="InterPro" id="IPR036734">
    <property type="entry name" value="Neur_chan_lig-bd_sf"/>
</dbReference>
<dbReference type="Gene3D" id="1.20.58.390">
    <property type="entry name" value="Neurotransmitter-gated ion-channel transmembrane domain"/>
    <property type="match status" value="2"/>
</dbReference>
<feature type="domain" description="Neurotransmitter-gated ion-channel ligand-binding" evidence="16">
    <location>
        <begin position="23"/>
        <end position="228"/>
    </location>
</feature>
<dbReference type="InterPro" id="IPR006201">
    <property type="entry name" value="Neur_channel"/>
</dbReference>
<evidence type="ECO:0000256" key="7">
    <source>
        <dbReference type="ARBA" id="ARBA00023065"/>
    </source>
</evidence>
<dbReference type="STRING" id="10195.A0A3M7RQZ5"/>
<gene>
    <name evidence="18" type="ORF">BpHYR1_013143</name>
</gene>
<evidence type="ECO:0000313" key="18">
    <source>
        <dbReference type="EMBL" id="RNA25889.1"/>
    </source>
</evidence>
<feature type="transmembrane region" description="Helical" evidence="15">
    <location>
        <begin position="293"/>
        <end position="315"/>
    </location>
</feature>
<feature type="transmembrane region" description="Helical" evidence="15">
    <location>
        <begin position="229"/>
        <end position="252"/>
    </location>
</feature>
<keyword evidence="10 18" id="KW-0675">Receptor</keyword>
<dbReference type="FunFam" id="2.70.170.10:FF:000016">
    <property type="entry name" value="Nicotinic acetylcholine receptor subunit"/>
    <property type="match status" value="1"/>
</dbReference>
<dbReference type="Gene3D" id="2.70.170.10">
    <property type="entry name" value="Neurotransmitter-gated ion-channel ligand-binding domain"/>
    <property type="match status" value="1"/>
</dbReference>
<keyword evidence="8 15" id="KW-0472">Membrane</keyword>
<keyword evidence="6" id="KW-0770">Synapse</keyword>
<dbReference type="CDD" id="cd18997">
    <property type="entry name" value="LGIC_ECD_nAChR"/>
    <property type="match status" value="1"/>
</dbReference>
<evidence type="ECO:0000256" key="8">
    <source>
        <dbReference type="ARBA" id="ARBA00023136"/>
    </source>
</evidence>
<evidence type="ECO:0000256" key="11">
    <source>
        <dbReference type="ARBA" id="ARBA00023180"/>
    </source>
</evidence>
<keyword evidence="2 15" id="KW-0813">Transport</keyword>
<dbReference type="PRINTS" id="PR00254">
    <property type="entry name" value="NICOTINICR"/>
</dbReference>
<dbReference type="Proteomes" id="UP000276133">
    <property type="component" value="Unassembled WGS sequence"/>
</dbReference>
<comment type="subcellular location">
    <subcellularLocation>
        <location evidence="14">Synaptic cell membrane</location>
        <topology evidence="14">Multi-pass membrane protein</topology>
    </subcellularLocation>
</comment>
<dbReference type="GO" id="GO:0004888">
    <property type="term" value="F:transmembrane signaling receptor activity"/>
    <property type="evidence" value="ECO:0007669"/>
    <property type="project" value="InterPro"/>
</dbReference>
<dbReference type="GO" id="GO:0045211">
    <property type="term" value="C:postsynaptic membrane"/>
    <property type="evidence" value="ECO:0007669"/>
    <property type="project" value="InterPro"/>
</dbReference>
<dbReference type="InterPro" id="IPR038050">
    <property type="entry name" value="Neuro_actylchol_rec"/>
</dbReference>
<evidence type="ECO:0000256" key="6">
    <source>
        <dbReference type="ARBA" id="ARBA00023018"/>
    </source>
</evidence>
<keyword evidence="15" id="KW-0732">Signal</keyword>